<keyword evidence="2" id="KW-0547">Nucleotide-binding</keyword>
<keyword evidence="2" id="KW-0067">ATP-binding</keyword>
<dbReference type="Gene3D" id="3.60.120.10">
    <property type="entry name" value="Anthranilate synthase"/>
    <property type="match status" value="2"/>
</dbReference>
<dbReference type="InterPro" id="IPR005801">
    <property type="entry name" value="ADC_synthase"/>
</dbReference>
<dbReference type="InterPro" id="IPR006805">
    <property type="entry name" value="Anth_synth_I_N"/>
</dbReference>
<feature type="domain" description="Anthranilate synthase component I N-terminal" evidence="1">
    <location>
        <begin position="17"/>
        <end position="139"/>
    </location>
</feature>
<comment type="caution">
    <text evidence="2">The sequence shown here is derived from an EMBL/GenBank/DDBJ whole genome shotgun (WGS) entry which is preliminary data.</text>
</comment>
<organism evidence="2 3">
    <name type="scientific">Solibacillus merdavium</name>
    <dbReference type="NCBI Taxonomy" id="2762218"/>
    <lineage>
        <taxon>Bacteria</taxon>
        <taxon>Bacillati</taxon>
        <taxon>Bacillota</taxon>
        <taxon>Bacilli</taxon>
        <taxon>Bacillales</taxon>
        <taxon>Caryophanaceae</taxon>
        <taxon>Solibacillus</taxon>
    </lineage>
</organism>
<dbReference type="SUPFAM" id="SSF56322">
    <property type="entry name" value="ADC synthase"/>
    <property type="match status" value="1"/>
</dbReference>
<protein>
    <submittedName>
        <fullName evidence="2">Metal ABC transporter ATP-binding protein</fullName>
    </submittedName>
</protein>
<dbReference type="InterPro" id="IPR019999">
    <property type="entry name" value="Anth_synth_I-like"/>
</dbReference>
<evidence type="ECO:0000259" key="1">
    <source>
        <dbReference type="Pfam" id="PF04715"/>
    </source>
</evidence>
<sequence length="327" mass="36964">MVIQQRFRTSMKKVNGDLLTPISIFQRLKGHRKFLLESSSKYEGDGRYSFIGVNPRKTYSGIGQQLIDKSHLSNREYTYDGELIQLIKQVMPRISSHTEYPFTGGGIGYIHALQKPLPELQFHVYDTLVIFDHLTDEIAVFHTNIEAEQDEPNIDVMIEQLFTSTTPAEKSYTLNDVEKERNGHYAARFTGDTLSLYRKMRIDYAAPYMYYVEFDDCTVLGTSQVNFMQVRDGSISVTNKALPIEPFSVENSVQKLPTTTQGSLNPTLHAIDIVKELLPAQGLIGYIGFNGQVDFTTPDNTITIQGNVAHLHTETSEDVPFHSLLKG</sequence>
<dbReference type="PANTHER" id="PTHR11236:SF9">
    <property type="entry name" value="ANTHRANILATE SYNTHASE COMPONENT 1"/>
    <property type="match status" value="1"/>
</dbReference>
<reference evidence="2 3" key="1">
    <citation type="submission" date="2020-08" db="EMBL/GenBank/DDBJ databases">
        <title>A Genomic Blueprint of the Chicken Gut Microbiome.</title>
        <authorList>
            <person name="Gilroy R."/>
            <person name="Ravi A."/>
            <person name="Getino M."/>
            <person name="Pursley I."/>
            <person name="Horton D.L."/>
            <person name="Alikhan N.-F."/>
            <person name="Baker D."/>
            <person name="Gharbi K."/>
            <person name="Hall N."/>
            <person name="Watson M."/>
            <person name="Adriaenssens E.M."/>
            <person name="Foster-Nyarko E."/>
            <person name="Jarju S."/>
            <person name="Secka A."/>
            <person name="Antonio M."/>
            <person name="Oren A."/>
            <person name="Chaudhuri R."/>
            <person name="La Ragione R.M."/>
            <person name="Hildebrand F."/>
            <person name="Pallen M.J."/>
        </authorList>
    </citation>
    <scope>NUCLEOTIDE SEQUENCE [LARGE SCALE GENOMIC DNA]</scope>
    <source>
        <strain evidence="2 3">Sa1YVA6</strain>
    </source>
</reference>
<evidence type="ECO:0000313" key="3">
    <source>
        <dbReference type="Proteomes" id="UP000600565"/>
    </source>
</evidence>
<dbReference type="RefSeq" id="WP_191703267.1">
    <property type="nucleotide sequence ID" value="NZ_JACSPW010000004.1"/>
</dbReference>
<dbReference type="EMBL" id="JACSPW010000004">
    <property type="protein sequence ID" value="MBD8032676.1"/>
    <property type="molecule type" value="Genomic_DNA"/>
</dbReference>
<gene>
    <name evidence="2" type="ORF">H9632_06315</name>
</gene>
<evidence type="ECO:0000313" key="2">
    <source>
        <dbReference type="EMBL" id="MBD8032676.1"/>
    </source>
</evidence>
<dbReference type="GO" id="GO:0005524">
    <property type="term" value="F:ATP binding"/>
    <property type="evidence" value="ECO:0007669"/>
    <property type="project" value="UniProtKB-KW"/>
</dbReference>
<name>A0ABR8XL56_9BACL</name>
<dbReference type="Pfam" id="PF04715">
    <property type="entry name" value="Anth_synt_I_N"/>
    <property type="match status" value="1"/>
</dbReference>
<proteinExistence type="predicted"/>
<accession>A0ABR8XL56</accession>
<keyword evidence="3" id="KW-1185">Reference proteome</keyword>
<dbReference type="PANTHER" id="PTHR11236">
    <property type="entry name" value="AMINOBENZOATE/ANTHRANILATE SYNTHASE"/>
    <property type="match status" value="1"/>
</dbReference>
<dbReference type="Proteomes" id="UP000600565">
    <property type="component" value="Unassembled WGS sequence"/>
</dbReference>